<feature type="coiled-coil region" evidence="1">
    <location>
        <begin position="68"/>
        <end position="95"/>
    </location>
</feature>
<evidence type="ECO:0000256" key="1">
    <source>
        <dbReference type="SAM" id="Coils"/>
    </source>
</evidence>
<dbReference type="EMBL" id="HACG01017386">
    <property type="protein sequence ID" value="CEK64251.1"/>
    <property type="molecule type" value="Transcribed_RNA"/>
</dbReference>
<keyword evidence="1" id="KW-0175">Coiled coil</keyword>
<name>A0A0B6Z8H4_9EUPU</name>
<proteinExistence type="predicted"/>
<accession>A0A0B6Z8H4</accession>
<reference evidence="3" key="1">
    <citation type="submission" date="2014-12" db="EMBL/GenBank/DDBJ databases">
        <title>Insight into the proteome of Arion vulgaris.</title>
        <authorList>
            <person name="Aradska J."/>
            <person name="Bulat T."/>
            <person name="Smidak R."/>
            <person name="Sarate P."/>
            <person name="Gangsoo J."/>
            <person name="Sialana F."/>
            <person name="Bilban M."/>
            <person name="Lubec G."/>
        </authorList>
    </citation>
    <scope>NUCLEOTIDE SEQUENCE</scope>
    <source>
        <tissue evidence="3">Skin</tissue>
    </source>
</reference>
<feature type="region of interest" description="Disordered" evidence="2">
    <location>
        <begin position="238"/>
        <end position="279"/>
    </location>
</feature>
<feature type="region of interest" description="Disordered" evidence="2">
    <location>
        <begin position="131"/>
        <end position="150"/>
    </location>
</feature>
<gene>
    <name evidence="3" type="primary">ORF51124</name>
</gene>
<dbReference type="AlphaFoldDB" id="A0A0B6Z8H4"/>
<organism evidence="3">
    <name type="scientific">Arion vulgaris</name>
    <dbReference type="NCBI Taxonomy" id="1028688"/>
    <lineage>
        <taxon>Eukaryota</taxon>
        <taxon>Metazoa</taxon>
        <taxon>Spiralia</taxon>
        <taxon>Lophotrochozoa</taxon>
        <taxon>Mollusca</taxon>
        <taxon>Gastropoda</taxon>
        <taxon>Heterobranchia</taxon>
        <taxon>Euthyneura</taxon>
        <taxon>Panpulmonata</taxon>
        <taxon>Eupulmonata</taxon>
        <taxon>Stylommatophora</taxon>
        <taxon>Helicina</taxon>
        <taxon>Arionoidea</taxon>
        <taxon>Arionidae</taxon>
        <taxon>Arion</taxon>
    </lineage>
</organism>
<feature type="compositionally biased region" description="Basic and acidic residues" evidence="2">
    <location>
        <begin position="245"/>
        <end position="257"/>
    </location>
</feature>
<evidence type="ECO:0000256" key="2">
    <source>
        <dbReference type="SAM" id="MobiDB-lite"/>
    </source>
</evidence>
<sequence length="279" mass="33311">MEMLKLLNDAKASGLSKEEFFHLIELEIKLNESKKTETVDHEKLLQDLFLKLETQQQHHLEILQQNVRDICEKQTQQLQHQFHNLQQQLQQQQESQYQHLQQIQVQQHLEDQQFQQHIKRELLAWQQHTHKLPQREEHNNDSNEQTEQMRTNVSHIEHTMKEMKDEFLEMRTSVFNKLESEKIFMRDSLSKAQNDILSLLLNAKEDMRKVKEIIEKEILTGLDKQLLEQLQQFNDKRMQTSQKTHNVDQEHKSDGKSSVKATRSSMFDPHSAGEFDSPF</sequence>
<protein>
    <submittedName>
        <fullName evidence="3">Uncharacterized protein</fullName>
    </submittedName>
</protein>
<evidence type="ECO:0000313" key="3">
    <source>
        <dbReference type="EMBL" id="CEK64251.1"/>
    </source>
</evidence>